<proteinExistence type="predicted"/>
<name>A0A139BPC1_9PROT</name>
<dbReference type="Proteomes" id="UP000070578">
    <property type="component" value="Unassembled WGS sequence"/>
</dbReference>
<evidence type="ECO:0000259" key="1">
    <source>
        <dbReference type="Pfam" id="PF12696"/>
    </source>
</evidence>
<sequence length="257" mass="27536">MAGRFRQFLIYATAPPATPGVPSVGKGMGWLHSSRMAKRGSAKRLITVFSDEFKVHISRPFMTSLGAAAGWGMHCILAFQSLQDLADVPADLDKDSVRGAVMENCAIQGGYRIKDPETAEWLAAATGPILVDDEARKIERNLALSETVLAERTVRMAERFLIDTNMLMNLPAGCGVLSGASALPSFCYTSPVRAAKQPQAVTAVAVAGFTKRTAPPAQPSNASAAPFITPSEEMAAPVREVFVAKPRQVLVDEDDFL</sequence>
<dbReference type="SUPFAM" id="SSF52540">
    <property type="entry name" value="P-loop containing nucleoside triphosphate hydrolases"/>
    <property type="match status" value="1"/>
</dbReference>
<dbReference type="InterPro" id="IPR027417">
    <property type="entry name" value="P-loop_NTPase"/>
</dbReference>
<gene>
    <name evidence="2" type="ORF">AWT59_3027</name>
</gene>
<dbReference type="AlphaFoldDB" id="A0A139BPC1"/>
<dbReference type="Pfam" id="PF12696">
    <property type="entry name" value="TraG-D_C"/>
    <property type="match status" value="1"/>
</dbReference>
<organism evidence="2 3">
    <name type="scientific">Candidatus Gallionella acididurans</name>
    <dbReference type="NCBI Taxonomy" id="1796491"/>
    <lineage>
        <taxon>Bacteria</taxon>
        <taxon>Pseudomonadati</taxon>
        <taxon>Pseudomonadota</taxon>
        <taxon>Betaproteobacteria</taxon>
        <taxon>Nitrosomonadales</taxon>
        <taxon>Gallionellaceae</taxon>
        <taxon>Gallionella</taxon>
    </lineage>
</organism>
<dbReference type="Gene3D" id="3.40.50.300">
    <property type="entry name" value="P-loop containing nucleotide triphosphate hydrolases"/>
    <property type="match status" value="1"/>
</dbReference>
<evidence type="ECO:0000313" key="3">
    <source>
        <dbReference type="Proteomes" id="UP000070578"/>
    </source>
</evidence>
<feature type="domain" description="TraD/TraG TraM recognition site" evidence="1">
    <location>
        <begin position="47"/>
        <end position="171"/>
    </location>
</feature>
<accession>A0A139BPC1</accession>
<comment type="caution">
    <text evidence="2">The sequence shown here is derived from an EMBL/GenBank/DDBJ whole genome shotgun (WGS) entry which is preliminary data.</text>
</comment>
<reference evidence="2 3" key="1">
    <citation type="submission" date="2016-02" db="EMBL/GenBank/DDBJ databases">
        <authorList>
            <person name="Wen L."/>
            <person name="He K."/>
            <person name="Yang H."/>
        </authorList>
    </citation>
    <scope>NUCLEOTIDE SEQUENCE [LARGE SCALE GENOMIC DNA]</scope>
    <source>
        <strain evidence="2">ShG14-8</strain>
    </source>
</reference>
<dbReference type="EMBL" id="LSLI01000132">
    <property type="protein sequence ID" value="KXS30847.1"/>
    <property type="molecule type" value="Genomic_DNA"/>
</dbReference>
<protein>
    <submittedName>
        <fullName evidence="2">Mobilization protein TriK</fullName>
    </submittedName>
</protein>
<evidence type="ECO:0000313" key="2">
    <source>
        <dbReference type="EMBL" id="KXS30847.1"/>
    </source>
</evidence>
<dbReference type="InterPro" id="IPR032689">
    <property type="entry name" value="TraG-D_C"/>
</dbReference>
<reference evidence="2 3" key="2">
    <citation type="submission" date="2016-03" db="EMBL/GenBank/DDBJ databases">
        <title>New uncultured bacterium of the family Gallionellaceae from acid mine drainage: description and reconstruction of genome based on metagenomic analysis of microbial community.</title>
        <authorList>
            <person name="Kadnikov V."/>
            <person name="Ivasenko D."/>
            <person name="Beletsky A."/>
            <person name="Mardanov A."/>
            <person name="Danilova E."/>
            <person name="Pimenov N."/>
            <person name="Karnachuk O."/>
            <person name="Ravin N."/>
        </authorList>
    </citation>
    <scope>NUCLEOTIDE SEQUENCE [LARGE SCALE GENOMIC DNA]</scope>
    <source>
        <strain evidence="2">ShG14-8</strain>
    </source>
</reference>